<dbReference type="Gene3D" id="2.60.40.150">
    <property type="entry name" value="C2 domain"/>
    <property type="match status" value="1"/>
</dbReference>
<accession>A0A813YYA1</accession>
<dbReference type="InterPro" id="IPR000008">
    <property type="entry name" value="C2_dom"/>
</dbReference>
<evidence type="ECO:0000313" key="4">
    <source>
        <dbReference type="EMBL" id="CAF0890868.1"/>
    </source>
</evidence>
<dbReference type="PANTHER" id="PTHR45911:SF4">
    <property type="entry name" value="MULTIPLE C2 AND TRANSMEMBRANE DOMAIN-CONTAINING PROTEIN"/>
    <property type="match status" value="1"/>
</dbReference>
<evidence type="ECO:0000313" key="5">
    <source>
        <dbReference type="EMBL" id="CAF3991404.1"/>
    </source>
</evidence>
<dbReference type="EMBL" id="CAJOAZ010003195">
    <property type="protein sequence ID" value="CAF3991404.1"/>
    <property type="molecule type" value="Genomic_DNA"/>
</dbReference>
<dbReference type="InterPro" id="IPR035892">
    <property type="entry name" value="C2_domain_sf"/>
</dbReference>
<dbReference type="PROSITE" id="PS50004">
    <property type="entry name" value="C2"/>
    <property type="match status" value="1"/>
</dbReference>
<name>A0A813YYA1_9BILA</name>
<dbReference type="CDD" id="cd00030">
    <property type="entry name" value="C2"/>
    <property type="match status" value="1"/>
</dbReference>
<dbReference type="Proteomes" id="UP000663845">
    <property type="component" value="Unassembled WGS sequence"/>
</dbReference>
<evidence type="ECO:0000256" key="2">
    <source>
        <dbReference type="ARBA" id="ARBA00022837"/>
    </source>
</evidence>
<dbReference type="SMART" id="SM00239">
    <property type="entry name" value="C2"/>
    <property type="match status" value="1"/>
</dbReference>
<sequence length="130" mass="14855">MSGSHGTLEVNIVEARHLKDEDIVGKNDAFVEVYLDKDYKQRTKTIKNNNDPQWNEKFNFNLDRNHDDLHLCVYDDDAIGKDAIGSAKINLKKHDFGKGDFDEWVKLPALLGLRSKGEIHVTIHHNADSK</sequence>
<dbReference type="EMBL" id="CAJNOG010000072">
    <property type="protein sequence ID" value="CAF0890868.1"/>
    <property type="molecule type" value="Genomic_DNA"/>
</dbReference>
<protein>
    <recommendedName>
        <fullName evidence="3">C2 domain-containing protein</fullName>
    </recommendedName>
</protein>
<dbReference type="GO" id="GO:0016020">
    <property type="term" value="C:membrane"/>
    <property type="evidence" value="ECO:0007669"/>
    <property type="project" value="TreeGrafter"/>
</dbReference>
<dbReference type="PANTHER" id="PTHR45911">
    <property type="entry name" value="C2 DOMAIN-CONTAINING PROTEIN"/>
    <property type="match status" value="1"/>
</dbReference>
<keyword evidence="1" id="KW-0479">Metal-binding</keyword>
<organism evidence="4 6">
    <name type="scientific">Adineta steineri</name>
    <dbReference type="NCBI Taxonomy" id="433720"/>
    <lineage>
        <taxon>Eukaryota</taxon>
        <taxon>Metazoa</taxon>
        <taxon>Spiralia</taxon>
        <taxon>Gnathifera</taxon>
        <taxon>Rotifera</taxon>
        <taxon>Eurotatoria</taxon>
        <taxon>Bdelloidea</taxon>
        <taxon>Adinetida</taxon>
        <taxon>Adinetidae</taxon>
        <taxon>Adineta</taxon>
    </lineage>
</organism>
<comment type="caution">
    <text evidence="4">The sequence shown here is derived from an EMBL/GenBank/DDBJ whole genome shotgun (WGS) entry which is preliminary data.</text>
</comment>
<evidence type="ECO:0000256" key="1">
    <source>
        <dbReference type="ARBA" id="ARBA00022723"/>
    </source>
</evidence>
<dbReference type="Proteomes" id="UP000663844">
    <property type="component" value="Unassembled WGS sequence"/>
</dbReference>
<keyword evidence="2" id="KW-0106">Calcium</keyword>
<dbReference type="Pfam" id="PF00168">
    <property type="entry name" value="C2"/>
    <property type="match status" value="1"/>
</dbReference>
<gene>
    <name evidence="4" type="ORF">JYZ213_LOCUS10012</name>
    <name evidence="5" type="ORF">OXD698_LOCUS28968</name>
</gene>
<reference evidence="4" key="1">
    <citation type="submission" date="2021-02" db="EMBL/GenBank/DDBJ databases">
        <authorList>
            <person name="Nowell W R."/>
        </authorList>
    </citation>
    <scope>NUCLEOTIDE SEQUENCE</scope>
</reference>
<evidence type="ECO:0000313" key="6">
    <source>
        <dbReference type="Proteomes" id="UP000663845"/>
    </source>
</evidence>
<feature type="domain" description="C2" evidence="3">
    <location>
        <begin position="1"/>
        <end position="105"/>
    </location>
</feature>
<dbReference type="GO" id="GO:0005509">
    <property type="term" value="F:calcium ion binding"/>
    <property type="evidence" value="ECO:0007669"/>
    <property type="project" value="TreeGrafter"/>
</dbReference>
<dbReference type="SUPFAM" id="SSF49562">
    <property type="entry name" value="C2 domain (Calcium/lipid-binding domain, CaLB)"/>
    <property type="match status" value="1"/>
</dbReference>
<proteinExistence type="predicted"/>
<dbReference type="AlphaFoldDB" id="A0A813YYA1"/>
<evidence type="ECO:0000259" key="3">
    <source>
        <dbReference type="PROSITE" id="PS50004"/>
    </source>
</evidence>